<sequence length="497" mass="53919">MIFVKEVPVQHPSDLREHIEALEKLGDLDHVHEQVDWNLEAAAQTRYSTERRLPAPLFENVAGVADGFRLLGAPAALSSDPSRPYARVALSVGLRPEATGREIVEHLVATRHRPGVPPVAVAAEAAPVKQNVLLGEDADLNRFPVPFVHEGDGNRYANTYGVIIARTPDGSWTNWSIARIMMIDGKHMTGLVMHPQHIAQVWQQWADLGKPMPYALVQGGDPAIPYVGGIPIGDGVAEAAYVGALIGRPLEVVEAELSDLMVPAGAEIVIEGHLSVQRDGLEGPFGEFAGYVPRETSLQPVYSVEAITHRDAPIWPLVAEGRPVDDFHTVTGIGEAAGALDAIREAGLPAASAWAPLSCASHWLVVTAPGNWRELLPGVGEEQYARRVGEAVFATRFGSCLPQVFLLDDDFDPTDDADLLWALATRVHPDGRVVRFEDGPVLPLLTCYTAQERHAARATKVVHEALLPAPGERERQSTFADAYPVEVRAKVLARYAR</sequence>
<comment type="similarity">
    <text evidence="1">Belongs to the UbiD family. UbiD-like/FDC subfamily.</text>
</comment>
<comment type="caution">
    <text evidence="5">The sequence shown here is derived from an EMBL/GenBank/DDBJ whole genome shotgun (WGS) entry which is preliminary data.</text>
</comment>
<dbReference type="SUPFAM" id="SSF50475">
    <property type="entry name" value="FMN-binding split barrel"/>
    <property type="match status" value="1"/>
</dbReference>
<feature type="binding site" evidence="1">
    <location>
        <position position="179"/>
    </location>
    <ligand>
        <name>prenylated FMN</name>
        <dbReference type="ChEBI" id="CHEBI:87746"/>
    </ligand>
</feature>
<organism evidence="5 6">
    <name type="scientific">Streptomyces albospinus</name>
    <dbReference type="NCBI Taxonomy" id="285515"/>
    <lineage>
        <taxon>Bacteria</taxon>
        <taxon>Bacillati</taxon>
        <taxon>Actinomycetota</taxon>
        <taxon>Actinomycetes</taxon>
        <taxon>Kitasatosporales</taxon>
        <taxon>Streptomycetaceae</taxon>
        <taxon>Streptomyces</taxon>
    </lineage>
</organism>
<protein>
    <recommendedName>
        <fullName evidence="1">Pyrrole-2-carboxylic acid decarboxylase</fullName>
        <shortName evidence="1">P2C decarboxylase</shortName>
        <ecNumber evidence="1">4.1.1.93</ecNumber>
    </recommendedName>
</protein>
<dbReference type="EC" id="4.1.1.93" evidence="1"/>
<dbReference type="SUPFAM" id="SSF143968">
    <property type="entry name" value="UbiD C-terminal domain-like"/>
    <property type="match status" value="1"/>
</dbReference>
<keyword evidence="1" id="KW-0210">Decarboxylase</keyword>
<feature type="binding site" evidence="1">
    <location>
        <position position="238"/>
    </location>
    <ligand>
        <name>Mn(2+)</name>
        <dbReference type="ChEBI" id="CHEBI:29035"/>
    </ligand>
</feature>
<dbReference type="EMBL" id="BMRP01000004">
    <property type="protein sequence ID" value="GGU52897.1"/>
    <property type="molecule type" value="Genomic_DNA"/>
</dbReference>
<evidence type="ECO:0000259" key="3">
    <source>
        <dbReference type="Pfam" id="PF20695"/>
    </source>
</evidence>
<feature type="domain" description="3-octaprenyl-4-hydroxybenzoate carboxy-lyase-like Rift-related" evidence="2">
    <location>
        <begin position="121"/>
        <end position="323"/>
    </location>
</feature>
<comment type="subunit">
    <text evidence="1">Homodimer.</text>
</comment>
<feature type="active site" description="Proton donor" evidence="1">
    <location>
        <position position="287"/>
    </location>
</feature>
<proteinExistence type="inferred from homology"/>
<evidence type="ECO:0000259" key="2">
    <source>
        <dbReference type="Pfam" id="PF01977"/>
    </source>
</evidence>
<dbReference type="Proteomes" id="UP000654471">
    <property type="component" value="Unassembled WGS sequence"/>
</dbReference>
<feature type="binding site" evidence="1">
    <location>
        <position position="175"/>
    </location>
    <ligand>
        <name>K(+)</name>
        <dbReference type="ChEBI" id="CHEBI:29103"/>
    </ligand>
</feature>
<feature type="binding site" evidence="1">
    <location>
        <position position="238"/>
    </location>
    <ligand>
        <name>K(+)</name>
        <dbReference type="ChEBI" id="CHEBI:29103"/>
    </ligand>
</feature>
<keyword evidence="1" id="KW-0288">FMN</keyword>
<evidence type="ECO:0000259" key="4">
    <source>
        <dbReference type="Pfam" id="PF20696"/>
    </source>
</evidence>
<keyword evidence="1" id="KW-0058">Aromatic hydrocarbons catabolism</keyword>
<accession>A0ABQ2UTD6</accession>
<dbReference type="InterPro" id="IPR049383">
    <property type="entry name" value="UbiD-like_N"/>
</dbReference>
<dbReference type="InterPro" id="IPR049381">
    <property type="entry name" value="UbiD-like_C"/>
</dbReference>
<feature type="binding site" evidence="1">
    <location>
        <position position="196"/>
    </location>
    <ligand>
        <name>prenylated FMN</name>
        <dbReference type="ChEBI" id="CHEBI:87746"/>
    </ligand>
</feature>
<dbReference type="InterPro" id="IPR002830">
    <property type="entry name" value="UbiD"/>
</dbReference>
<comment type="cofactor">
    <cofactor evidence="1">
        <name>Mn(2+)</name>
        <dbReference type="ChEBI" id="CHEBI:29035"/>
    </cofactor>
    <text evidence="1">Binds 1 Mn(2+) per subunit.</text>
</comment>
<comment type="catalytic activity">
    <reaction evidence="1">
        <text>pyrrole-2-carboxylate + H2O = 1H-pyrrole + hydrogencarbonate</text>
        <dbReference type="Rhea" id="RHEA:31379"/>
        <dbReference type="ChEBI" id="CHEBI:15377"/>
        <dbReference type="ChEBI" id="CHEBI:17544"/>
        <dbReference type="ChEBI" id="CHEBI:19203"/>
        <dbReference type="ChEBI" id="CHEBI:27660"/>
        <dbReference type="EC" id="4.1.1.93"/>
    </reaction>
</comment>
<feature type="binding site" evidence="1">
    <location>
        <position position="197"/>
    </location>
    <ligand>
        <name>Mn(2+)</name>
        <dbReference type="ChEBI" id="CHEBI:29035"/>
    </ligand>
</feature>
<keyword evidence="1" id="KW-0464">Manganese</keyword>
<dbReference type="InterPro" id="IPR032903">
    <property type="entry name" value="FDC-like"/>
</dbReference>
<dbReference type="PANTHER" id="PTHR30108">
    <property type="entry name" value="3-OCTAPRENYL-4-HYDROXYBENZOATE CARBOXY-LYASE-RELATED"/>
    <property type="match status" value="1"/>
</dbReference>
<dbReference type="Pfam" id="PF20695">
    <property type="entry name" value="UbiD_N"/>
    <property type="match status" value="1"/>
</dbReference>
<keyword evidence="1" id="KW-0285">Flavoprotein</keyword>
<evidence type="ECO:0000313" key="5">
    <source>
        <dbReference type="EMBL" id="GGU52897.1"/>
    </source>
</evidence>
<feature type="binding site" evidence="1">
    <location>
        <position position="238"/>
    </location>
    <ligand>
        <name>prenylated FMN</name>
        <dbReference type="ChEBI" id="CHEBI:87746"/>
    </ligand>
</feature>
<dbReference type="PANTHER" id="PTHR30108:SF17">
    <property type="entry name" value="FERULIC ACID DECARBOXYLASE 1"/>
    <property type="match status" value="1"/>
</dbReference>
<dbReference type="Pfam" id="PF20696">
    <property type="entry name" value="UbiD_C"/>
    <property type="match status" value="1"/>
</dbReference>
<comment type="catalytic activity">
    <reaction evidence="1">
        <text>pyrrole-2-carboxylate + H(+) = 1H-pyrrole + CO2</text>
        <dbReference type="Rhea" id="RHEA:31375"/>
        <dbReference type="ChEBI" id="CHEBI:15378"/>
        <dbReference type="ChEBI" id="CHEBI:16526"/>
        <dbReference type="ChEBI" id="CHEBI:19203"/>
        <dbReference type="ChEBI" id="CHEBI:27660"/>
        <dbReference type="EC" id="4.1.1.93"/>
    </reaction>
</comment>
<comment type="cofactor">
    <cofactor evidence="1">
        <name>K(+)</name>
        <dbReference type="ChEBI" id="CHEBI:29103"/>
    </cofactor>
    <text evidence="1">Binds 1 K(+) per subunit.</text>
</comment>
<name>A0ABQ2UTD6_9ACTN</name>
<comment type="caution">
    <text evidence="1">Lacks conserved residue(s) required for the propagation of feature annotation.</text>
</comment>
<dbReference type="NCBIfam" id="TIGR00148">
    <property type="entry name" value="UbiD family decarboxylase"/>
    <property type="match status" value="1"/>
</dbReference>
<comment type="cofactor">
    <cofactor evidence="1">
        <name>prenylated FMN</name>
        <dbReference type="ChEBI" id="CHEBI:87746"/>
    </cofactor>
    <text evidence="1">Binds 1 prenylated FMN per subunit.</text>
</comment>
<keyword evidence="1" id="KW-0456">Lyase</keyword>
<keyword evidence="6" id="KW-1185">Reference proteome</keyword>
<dbReference type="HAMAP" id="MF_01983">
    <property type="entry name" value="UbiD_FDC"/>
    <property type="match status" value="1"/>
</dbReference>
<keyword evidence="1" id="KW-0630">Potassium</keyword>
<dbReference type="Gene3D" id="3.40.1670.10">
    <property type="entry name" value="UbiD C-terminal domain-like"/>
    <property type="match status" value="1"/>
</dbReference>
<dbReference type="Pfam" id="PF01977">
    <property type="entry name" value="UbiD"/>
    <property type="match status" value="1"/>
</dbReference>
<comment type="function">
    <text evidence="1">Catalyzes the prenyl-FMN-dependent decarboxylation of pyrrole-2-carboxylate (P2C). Can also catalyze the carboxylation of pyrrole in the presence of elevated concentrations of CO(2) or bicarbonate.</text>
</comment>
<feature type="binding site" evidence="1">
    <location>
        <position position="197"/>
    </location>
    <ligand>
        <name>prenylated FMN</name>
        <dbReference type="ChEBI" id="CHEBI:87746"/>
    </ligand>
</feature>
<feature type="domain" description="3-octaprenyl-4-hydroxybenzoate carboxy-lyase-like C-terminal" evidence="4">
    <location>
        <begin position="328"/>
        <end position="460"/>
    </location>
</feature>
<keyword evidence="1" id="KW-0479">Metal-binding</keyword>
<gene>
    <name evidence="5" type="ORF">GCM10010211_16820</name>
</gene>
<evidence type="ECO:0000313" key="6">
    <source>
        <dbReference type="Proteomes" id="UP000654471"/>
    </source>
</evidence>
<evidence type="ECO:0000256" key="1">
    <source>
        <dbReference type="HAMAP-Rule" id="MF_01983"/>
    </source>
</evidence>
<feature type="domain" description="3-octaprenyl-4-hydroxybenzoate carboxy-lyase-like N-terminal" evidence="3">
    <location>
        <begin position="19"/>
        <end position="106"/>
    </location>
</feature>
<reference evidence="6" key="1">
    <citation type="journal article" date="2019" name="Int. J. Syst. Evol. Microbiol.">
        <title>The Global Catalogue of Microorganisms (GCM) 10K type strain sequencing project: providing services to taxonomists for standard genome sequencing and annotation.</title>
        <authorList>
            <consortium name="The Broad Institute Genomics Platform"/>
            <consortium name="The Broad Institute Genome Sequencing Center for Infectious Disease"/>
            <person name="Wu L."/>
            <person name="Ma J."/>
        </authorList>
    </citation>
    <scope>NUCLEOTIDE SEQUENCE [LARGE SCALE GENOMIC DNA]</scope>
    <source>
        <strain evidence="6">JCM 3399</strain>
    </source>
</reference>
<dbReference type="InterPro" id="IPR048304">
    <property type="entry name" value="UbiD_Rift_dom"/>
</dbReference>